<keyword evidence="1" id="KW-0689">Ribosomal protein</keyword>
<protein>
    <submittedName>
        <fullName evidence="1">Ribosomal protein L20</fullName>
    </submittedName>
</protein>
<reference evidence="1" key="1">
    <citation type="journal article" date="2018" name="Genome Biol. Evol.">
        <title>Mitochondrial and Plastid Genomes from Coralline Red Algae Provide Insights into the Incongruent Evolutionary Histories of Organelles.</title>
        <authorList>
            <person name="Lee J."/>
            <person name="Song H.J."/>
            <person name="In Park S."/>
            <person name="Lee Y.M."/>
            <person name="Jeong S.Y."/>
            <person name="Oh Cho T."/>
            <person name="Kim J.H."/>
            <person name="Choi H.G."/>
            <person name="Choi C.G."/>
            <person name="Nelson W.A."/>
            <person name="Fredericq S."/>
            <person name="Bhattacharya D."/>
            <person name="Su Yoon H."/>
        </authorList>
    </citation>
    <scope>NUCLEOTIDE SEQUENCE</scope>
</reference>
<proteinExistence type="predicted"/>
<dbReference type="GO" id="GO:0005840">
    <property type="term" value="C:ribosome"/>
    <property type="evidence" value="ECO:0007669"/>
    <property type="project" value="UniProtKB-KW"/>
</dbReference>
<keyword evidence="1" id="KW-0496">Mitochondrion</keyword>
<sequence length="89" mass="10529">MLVYFLTLKNNKITTLSRKSKKIDLSGFLTKKNNYILFCTSFSYNLLCYFLKNNKINLNKLVLYKIVTEELGSSFSLINWLNSFYNKSY</sequence>
<accession>A0A3G3MIE7</accession>
<evidence type="ECO:0000313" key="1">
    <source>
        <dbReference type="EMBL" id="AYR06600.1"/>
    </source>
</evidence>
<dbReference type="InterPro" id="IPR035566">
    <property type="entry name" value="Ribosomal_protein_bL20_C"/>
</dbReference>
<dbReference type="EMBL" id="MH281621">
    <property type="protein sequence ID" value="AYR06600.1"/>
    <property type="molecule type" value="Genomic_DNA"/>
</dbReference>
<dbReference type="SUPFAM" id="SSF74731">
    <property type="entry name" value="Ribosomal protein L20"/>
    <property type="match status" value="1"/>
</dbReference>
<gene>
    <name evidence="1" type="primary">rpl20</name>
</gene>
<organism evidence="1">
    <name type="scientific">Lithothamnion sp</name>
    <dbReference type="NCBI Taxonomy" id="1940749"/>
    <lineage>
        <taxon>Eukaryota</taxon>
        <taxon>Rhodophyta</taxon>
        <taxon>Florideophyceae</taxon>
        <taxon>Corallinophycidae</taxon>
        <taxon>Hapalidiales</taxon>
        <taxon>Hapalidiaceae</taxon>
        <taxon>Melobesioideae</taxon>
        <taxon>Lithothamnion</taxon>
    </lineage>
</organism>
<name>A0A3G3MIE7_9FLOR</name>
<dbReference type="AlphaFoldDB" id="A0A3G3MIE7"/>
<geneLocation type="mitochondrion" evidence="1"/>
<keyword evidence="1" id="KW-0687">Ribonucleoprotein</keyword>